<feature type="compositionally biased region" description="Basic and acidic residues" evidence="1">
    <location>
        <begin position="104"/>
        <end position="122"/>
    </location>
</feature>
<dbReference type="Proteomes" id="UP000594454">
    <property type="component" value="Chromosome 4"/>
</dbReference>
<feature type="region of interest" description="Disordered" evidence="1">
    <location>
        <begin position="176"/>
        <end position="215"/>
    </location>
</feature>
<organism evidence="3 4">
    <name type="scientific">Hermetia illucens</name>
    <name type="common">Black soldier fly</name>
    <dbReference type="NCBI Taxonomy" id="343691"/>
    <lineage>
        <taxon>Eukaryota</taxon>
        <taxon>Metazoa</taxon>
        <taxon>Ecdysozoa</taxon>
        <taxon>Arthropoda</taxon>
        <taxon>Hexapoda</taxon>
        <taxon>Insecta</taxon>
        <taxon>Pterygota</taxon>
        <taxon>Neoptera</taxon>
        <taxon>Endopterygota</taxon>
        <taxon>Diptera</taxon>
        <taxon>Brachycera</taxon>
        <taxon>Stratiomyomorpha</taxon>
        <taxon>Stratiomyidae</taxon>
        <taxon>Hermetiinae</taxon>
        <taxon>Hermetia</taxon>
    </lineage>
</organism>
<feature type="region of interest" description="Disordered" evidence="1">
    <location>
        <begin position="20"/>
        <end position="144"/>
    </location>
</feature>
<feature type="compositionally biased region" description="Low complexity" evidence="1">
    <location>
        <begin position="67"/>
        <end position="86"/>
    </location>
</feature>
<evidence type="ECO:0000256" key="2">
    <source>
        <dbReference type="SAM" id="SignalP"/>
    </source>
</evidence>
<feature type="signal peptide" evidence="2">
    <location>
        <begin position="1"/>
        <end position="15"/>
    </location>
</feature>
<reference evidence="3 4" key="1">
    <citation type="submission" date="2020-11" db="EMBL/GenBank/DDBJ databases">
        <authorList>
            <person name="Wallbank WR R."/>
            <person name="Pardo Diaz C."/>
            <person name="Kozak K."/>
            <person name="Martin S."/>
            <person name="Jiggins C."/>
            <person name="Moest M."/>
            <person name="Warren A I."/>
            <person name="Generalovic N T."/>
            <person name="Byers J.R.P. K."/>
            <person name="Montejo-Kovacevich G."/>
            <person name="Yen C E."/>
        </authorList>
    </citation>
    <scope>NUCLEOTIDE SEQUENCE [LARGE SCALE GENOMIC DNA]</scope>
</reference>
<keyword evidence="4" id="KW-1185">Reference proteome</keyword>
<evidence type="ECO:0000313" key="3">
    <source>
        <dbReference type="EMBL" id="CAD7086845.1"/>
    </source>
</evidence>
<proteinExistence type="predicted"/>
<feature type="chain" id="PRO_5031084896" evidence="2">
    <location>
        <begin position="16"/>
        <end position="215"/>
    </location>
</feature>
<dbReference type="OrthoDB" id="10638166at2759"/>
<name>A0A7R8UUE4_HERIL</name>
<gene>
    <name evidence="3" type="ORF">HERILL_LOCUS9585</name>
</gene>
<feature type="compositionally biased region" description="Basic residues" evidence="1">
    <location>
        <begin position="20"/>
        <end position="29"/>
    </location>
</feature>
<dbReference type="AlphaFoldDB" id="A0A7R8UUE4"/>
<protein>
    <submittedName>
        <fullName evidence="3">Uncharacterized protein</fullName>
    </submittedName>
</protein>
<sequence length="215" mass="23492">MVFFSSAMLFAIAAGVFKRKKRCKRKHQSNNKNGEPQAKRFKHSESSSSSSEDDDDSMDSESTFDLFSSDSESNSDASSFAEYSNSENDENASDSDNSPSQDDISIKDEPLYDSDLDLHSDGDDSNVNHNRSRESFQSDVPVTTSTIKTEVLDSIVDAVEVERNSLLNNGDIRVKEEPIDAADSTQPSSAVEIKEEPDSEEPVGSTSGPPPQTFG</sequence>
<keyword evidence="2" id="KW-0732">Signal</keyword>
<evidence type="ECO:0000313" key="4">
    <source>
        <dbReference type="Proteomes" id="UP000594454"/>
    </source>
</evidence>
<evidence type="ECO:0000256" key="1">
    <source>
        <dbReference type="SAM" id="MobiDB-lite"/>
    </source>
</evidence>
<accession>A0A7R8UUE4</accession>
<dbReference type="EMBL" id="LR899012">
    <property type="protein sequence ID" value="CAD7086845.1"/>
    <property type="molecule type" value="Genomic_DNA"/>
</dbReference>